<organism evidence="1 2">
    <name type="scientific">Methylobacterium goesingense</name>
    <dbReference type="NCBI Taxonomy" id="243690"/>
    <lineage>
        <taxon>Bacteria</taxon>
        <taxon>Pseudomonadati</taxon>
        <taxon>Pseudomonadota</taxon>
        <taxon>Alphaproteobacteria</taxon>
        <taxon>Hyphomicrobiales</taxon>
        <taxon>Methylobacteriaceae</taxon>
        <taxon>Methylobacterium</taxon>
    </lineage>
</organism>
<gene>
    <name evidence="1" type="ORF">ABID43_003529</name>
</gene>
<comment type="caution">
    <text evidence="1">The sequence shown here is derived from an EMBL/GenBank/DDBJ whole genome shotgun (WGS) entry which is preliminary data.</text>
</comment>
<dbReference type="EMBL" id="JBEPMM010000011">
    <property type="protein sequence ID" value="MET3693974.1"/>
    <property type="molecule type" value="Genomic_DNA"/>
</dbReference>
<reference evidence="1 2" key="1">
    <citation type="submission" date="2024-06" db="EMBL/GenBank/DDBJ databases">
        <title>Genomic Encyclopedia of Type Strains, Phase IV (KMG-IV): sequencing the most valuable type-strain genomes for metagenomic binning, comparative biology and taxonomic classification.</title>
        <authorList>
            <person name="Goeker M."/>
        </authorList>
    </citation>
    <scope>NUCLEOTIDE SEQUENCE [LARGE SCALE GENOMIC DNA]</scope>
    <source>
        <strain evidence="1 2">DSM 21331</strain>
    </source>
</reference>
<sequence>MTIICGFDEPTTEDEAKSVILDRACDAARIMHAKWPGDRVKQADYMLLTLYRAYVLVNLVKEEGRDDLRMFYVKGQGRSDSIPQDWFMAYIADEWTHTAWRLAYGDSEDDVFVRKCLVDKDKAAFDRLTQWLTPAGMAQRISLNGDYSEHPELAAVQHYHDIFMEHSDVEVCDRTVEVNF</sequence>
<name>A0ABV2L8M3_9HYPH</name>
<accession>A0ABV2L8M3</accession>
<evidence type="ECO:0000313" key="1">
    <source>
        <dbReference type="EMBL" id="MET3693974.1"/>
    </source>
</evidence>
<protein>
    <submittedName>
        <fullName evidence="1">Uncharacterized protein</fullName>
    </submittedName>
</protein>
<dbReference type="RefSeq" id="WP_056097074.1">
    <property type="nucleotide sequence ID" value="NZ_BPQL01000020.1"/>
</dbReference>
<evidence type="ECO:0000313" key="2">
    <source>
        <dbReference type="Proteomes" id="UP001549145"/>
    </source>
</evidence>
<dbReference type="Proteomes" id="UP001549145">
    <property type="component" value="Unassembled WGS sequence"/>
</dbReference>
<proteinExistence type="predicted"/>
<keyword evidence="2" id="KW-1185">Reference proteome</keyword>